<accession>A0A1J4JSR0</accession>
<dbReference type="GeneID" id="94828293"/>
<evidence type="ECO:0000256" key="3">
    <source>
        <dbReference type="ARBA" id="ARBA00022989"/>
    </source>
</evidence>
<dbReference type="InterPro" id="IPR037185">
    <property type="entry name" value="EmrE-like"/>
</dbReference>
<feature type="transmembrane region" description="Helical" evidence="6">
    <location>
        <begin position="291"/>
        <end position="315"/>
    </location>
</feature>
<reference evidence="8" key="1">
    <citation type="submission" date="2016-10" db="EMBL/GenBank/DDBJ databases">
        <authorList>
            <person name="Benchimol M."/>
            <person name="Almeida L.G."/>
            <person name="Vasconcelos A.T."/>
            <person name="Perreira-Neves A."/>
            <person name="Rosa I.A."/>
            <person name="Tasca T."/>
            <person name="Bogo M.R."/>
            <person name="de Souza W."/>
        </authorList>
    </citation>
    <scope>NUCLEOTIDE SEQUENCE [LARGE SCALE GENOMIC DNA]</scope>
    <source>
        <strain evidence="8">K</strain>
    </source>
</reference>
<feature type="transmembrane region" description="Helical" evidence="6">
    <location>
        <begin position="236"/>
        <end position="257"/>
    </location>
</feature>
<dbReference type="EMBL" id="MLAK01000882">
    <property type="protein sequence ID" value="OHT02099.1"/>
    <property type="molecule type" value="Genomic_DNA"/>
</dbReference>
<feature type="domain" description="EamA" evidence="7">
    <location>
        <begin position="9"/>
        <end position="150"/>
    </location>
</feature>
<keyword evidence="4 6" id="KW-0472">Membrane</keyword>
<evidence type="ECO:0000256" key="2">
    <source>
        <dbReference type="ARBA" id="ARBA00022692"/>
    </source>
</evidence>
<feature type="transmembrane region" description="Helical" evidence="6">
    <location>
        <begin position="7"/>
        <end position="26"/>
    </location>
</feature>
<feature type="region of interest" description="Disordered" evidence="5">
    <location>
        <begin position="320"/>
        <end position="371"/>
    </location>
</feature>
<dbReference type="InterPro" id="IPR000620">
    <property type="entry name" value="EamA_dom"/>
</dbReference>
<feature type="transmembrane region" description="Helical" evidence="6">
    <location>
        <begin position="32"/>
        <end position="60"/>
    </location>
</feature>
<keyword evidence="3 6" id="KW-1133">Transmembrane helix</keyword>
<sequence>MVKCSILGVVDFIFLSIVYGSAFAAINEGLKYFSAGFIQIFRMLFGFCFCLLVLIIRLIFFPKYRSIVLAHFNGWGILHIIIGGLLNLGIPHCLITVGQEWIPVYGVQVVQPIATSIGAIFGHFVLPDEPFTLQKLFSLILALCGVVCTSVPSFMTSKSDSPPSKIGFGFFLVIISMCMFGIAPVYFKWKAPNADVTVSATVQTFASTIWDVIWSLGFDGPKKMHQMTKDAPAIAWMWPALTGVLSTGLAVHGFLILLKEIGAFGSNFIPFGQLIVGMIISVAILKEWKDYSWWEILLCSIGLLFICGSLFVGFYEKKGIKKNSDSSSDSKSANANEDDFESSENGRLGNIGTSSSSSDDDSKEGLNCPEL</sequence>
<dbReference type="RefSeq" id="XP_068355235.1">
    <property type="nucleotide sequence ID" value="XM_068493589.1"/>
</dbReference>
<gene>
    <name evidence="8" type="ORF">TRFO_07295</name>
</gene>
<proteinExistence type="predicted"/>
<evidence type="ECO:0000256" key="6">
    <source>
        <dbReference type="SAM" id="Phobius"/>
    </source>
</evidence>
<feature type="transmembrane region" description="Helical" evidence="6">
    <location>
        <begin position="136"/>
        <end position="154"/>
    </location>
</feature>
<feature type="transmembrane region" description="Helical" evidence="6">
    <location>
        <begin position="72"/>
        <end position="90"/>
    </location>
</feature>
<evidence type="ECO:0000256" key="1">
    <source>
        <dbReference type="ARBA" id="ARBA00004141"/>
    </source>
</evidence>
<organism evidence="8 9">
    <name type="scientific">Tritrichomonas foetus</name>
    <dbReference type="NCBI Taxonomy" id="1144522"/>
    <lineage>
        <taxon>Eukaryota</taxon>
        <taxon>Metamonada</taxon>
        <taxon>Parabasalia</taxon>
        <taxon>Tritrichomonadida</taxon>
        <taxon>Tritrichomonadidae</taxon>
        <taxon>Tritrichomonas</taxon>
    </lineage>
</organism>
<dbReference type="Proteomes" id="UP000179807">
    <property type="component" value="Unassembled WGS sequence"/>
</dbReference>
<name>A0A1J4JSR0_9EUKA</name>
<dbReference type="GO" id="GO:0016020">
    <property type="term" value="C:membrane"/>
    <property type="evidence" value="ECO:0007669"/>
    <property type="project" value="UniProtKB-SubCell"/>
</dbReference>
<feature type="compositionally biased region" description="Low complexity" evidence="5">
    <location>
        <begin position="325"/>
        <end position="335"/>
    </location>
</feature>
<dbReference type="InterPro" id="IPR050638">
    <property type="entry name" value="AA-Vitamin_Transporters"/>
</dbReference>
<evidence type="ECO:0000256" key="4">
    <source>
        <dbReference type="ARBA" id="ARBA00023136"/>
    </source>
</evidence>
<evidence type="ECO:0000259" key="7">
    <source>
        <dbReference type="Pfam" id="PF00892"/>
    </source>
</evidence>
<evidence type="ECO:0000256" key="5">
    <source>
        <dbReference type="SAM" id="MobiDB-lite"/>
    </source>
</evidence>
<feature type="transmembrane region" description="Helical" evidence="6">
    <location>
        <begin position="102"/>
        <end position="124"/>
    </location>
</feature>
<feature type="transmembrane region" description="Helical" evidence="6">
    <location>
        <begin position="194"/>
        <end position="216"/>
    </location>
</feature>
<dbReference type="PANTHER" id="PTHR32322:SF2">
    <property type="entry name" value="EAMA DOMAIN-CONTAINING PROTEIN"/>
    <property type="match status" value="1"/>
</dbReference>
<feature type="transmembrane region" description="Helical" evidence="6">
    <location>
        <begin position="264"/>
        <end position="285"/>
    </location>
</feature>
<keyword evidence="2 6" id="KW-0812">Transmembrane</keyword>
<dbReference type="AlphaFoldDB" id="A0A1J4JSR0"/>
<evidence type="ECO:0000313" key="9">
    <source>
        <dbReference type="Proteomes" id="UP000179807"/>
    </source>
</evidence>
<dbReference type="Pfam" id="PF00892">
    <property type="entry name" value="EamA"/>
    <property type="match status" value="1"/>
</dbReference>
<protein>
    <submittedName>
        <fullName evidence="8">Integral membrane protein</fullName>
    </submittedName>
</protein>
<comment type="caution">
    <text evidence="8">The sequence shown here is derived from an EMBL/GenBank/DDBJ whole genome shotgun (WGS) entry which is preliminary data.</text>
</comment>
<dbReference type="SUPFAM" id="SSF103481">
    <property type="entry name" value="Multidrug resistance efflux transporter EmrE"/>
    <property type="match status" value="1"/>
</dbReference>
<comment type="subcellular location">
    <subcellularLocation>
        <location evidence="1">Membrane</location>
        <topology evidence="1">Multi-pass membrane protein</topology>
    </subcellularLocation>
</comment>
<dbReference type="VEuPathDB" id="TrichDB:TRFO_07295"/>
<feature type="transmembrane region" description="Helical" evidence="6">
    <location>
        <begin position="166"/>
        <end position="187"/>
    </location>
</feature>
<evidence type="ECO:0000313" key="8">
    <source>
        <dbReference type="EMBL" id="OHT02099.1"/>
    </source>
</evidence>
<keyword evidence="9" id="KW-1185">Reference proteome</keyword>
<dbReference type="PANTHER" id="PTHR32322">
    <property type="entry name" value="INNER MEMBRANE TRANSPORTER"/>
    <property type="match status" value="1"/>
</dbReference>